<dbReference type="GO" id="GO:0015979">
    <property type="term" value="P:photosynthesis"/>
    <property type="evidence" value="ECO:0007669"/>
    <property type="project" value="UniProtKB-KW"/>
</dbReference>
<dbReference type="Gene3D" id="2.130.10.10">
    <property type="entry name" value="YVTN repeat-like/Quinoprotein amine dehydrogenase"/>
    <property type="match status" value="3"/>
</dbReference>
<feature type="domain" description="PKD-like" evidence="5">
    <location>
        <begin position="596"/>
        <end position="674"/>
    </location>
</feature>
<dbReference type="Proteomes" id="UP001142175">
    <property type="component" value="Unassembled WGS sequence"/>
</dbReference>
<evidence type="ECO:0000259" key="4">
    <source>
        <dbReference type="Pfam" id="PF18962"/>
    </source>
</evidence>
<keyword evidence="7" id="KW-1185">Reference proteome</keyword>
<dbReference type="AlphaFoldDB" id="A0A9X2P2A1"/>
<feature type="domain" description="Photosynthesis system II assembly factor Ycf48/Hcf136-like" evidence="3">
    <location>
        <begin position="22"/>
        <end position="108"/>
    </location>
</feature>
<accession>A0A9X2P2A1</accession>
<keyword evidence="2" id="KW-0604">Photosystem II</keyword>
<dbReference type="Pfam" id="PF19408">
    <property type="entry name" value="PKD_6"/>
    <property type="match status" value="3"/>
</dbReference>
<dbReference type="PANTHER" id="PTHR47199:SF2">
    <property type="entry name" value="PHOTOSYSTEM II STABILITY_ASSEMBLY FACTOR HCF136, CHLOROPLASTIC"/>
    <property type="match status" value="1"/>
</dbReference>
<dbReference type="Pfam" id="PF14870">
    <property type="entry name" value="PSII_BNR"/>
    <property type="match status" value="4"/>
</dbReference>
<feature type="domain" description="PKD-like" evidence="5">
    <location>
        <begin position="764"/>
        <end position="843"/>
    </location>
</feature>
<sequence>MTNRFITLLIFILIHSFCYSQTWKRVGSRGNQLTGISWATEETGYVSGNQVILKTIDGGLSWTEQEPPSKNKMWGVDFFNETLGLMVGELGEIFRTTDGGANWQLINVGTDKTLRSVKFLTQTRAYAVGDGGEVYRSTNGGQSWAKQSVGTTVDLNRLFFANQDTGYVATADGKIVRTFNSGNNWSIQNTGQSAALNDIYFTSPKIGYTVGQAGTILKTIDAGSTWNLVTSGTERNLTALSFNKANPNIGVILGENGTVLRTANGGTTFDGINIANIQTYYGVSFRKSSNIVYAVGNNGAIISSTNSGSSWATRQSGLDVDYKATQFRTATLGYIVGEKGLFLVTTNGGATLTNRSRPVSGAFHDIAFTTNPFGYIAGDNGVALRTANSGANWTSLNLPMENTIYGLHFFNNTSGYAVGDDGFMARTIDSGVTWEKMTVAGTTEKLRDLTFFDMLTGLVIGQNGFLARTEDGLQWQKVNVPTTEDLIDLDILDQNSVVVVGNNGTVLKTSNRGISWTKVNVSEAKNLTAVDFLDESVGFIAGEKGLMMWTRDGGLTWTNMPTGTFQDFSGISFGDLSSGFAVGENGTLFNYSCQVPETPTVIFGEGNICISQQVYQVQNTDVDAVFEWRVDGGTILEGQGTSRIVVRWDTPGRNAVLVRGKNNCGNGGTKGLEVLVSTTPKNITEIQGEGVVCLEGSVDYEVNDVPGTVFIWELTGGTITQGQGTAKITVQWTEAGQKELRIKPTNPCGEGTFFSKPIQVISPPSQTSEIQGPDRVGLTEETYEVTNMPDINFQWQISGNAAKILSGQGTNKITVFWEKQGDFTVSVTAMNSCNSGPVTSLEVNVNFITSIGSEPSNTRTKVYPNPSQGDVWVSFEGINGVSRIQIADVMGKEVEEIKPEMGLETVVFRALPKGLYIITIRGREKEFKHKVLVR</sequence>
<dbReference type="InterPro" id="IPR026444">
    <property type="entry name" value="Secre_tail"/>
</dbReference>
<dbReference type="EMBL" id="JANSUY010000002">
    <property type="protein sequence ID" value="MCR9014201.1"/>
    <property type="molecule type" value="Genomic_DNA"/>
</dbReference>
<feature type="domain" description="Photosynthesis system II assembly factor Ycf48/Hcf136-like" evidence="3">
    <location>
        <begin position="391"/>
        <end position="472"/>
    </location>
</feature>
<dbReference type="RefSeq" id="WP_258422091.1">
    <property type="nucleotide sequence ID" value="NZ_JANSUY010000002.1"/>
</dbReference>
<dbReference type="InterPro" id="IPR028203">
    <property type="entry name" value="PSII_CF48-like_dom"/>
</dbReference>
<evidence type="ECO:0000256" key="1">
    <source>
        <dbReference type="ARBA" id="ARBA00022531"/>
    </source>
</evidence>
<protein>
    <submittedName>
        <fullName evidence="6">YCF48-related protein</fullName>
    </submittedName>
</protein>
<reference evidence="6" key="1">
    <citation type="submission" date="2022-08" db="EMBL/GenBank/DDBJ databases">
        <authorList>
            <person name="Zhang D."/>
        </authorList>
    </citation>
    <scope>NUCLEOTIDE SEQUENCE</scope>
    <source>
        <strain evidence="6">XJ19-11</strain>
    </source>
</reference>
<name>A0A9X2P2A1_9BACT</name>
<dbReference type="PANTHER" id="PTHR47199">
    <property type="entry name" value="PHOTOSYSTEM II STABILITY/ASSEMBLY FACTOR HCF136, CHLOROPLASTIC"/>
    <property type="match status" value="1"/>
</dbReference>
<dbReference type="InterPro" id="IPR015943">
    <property type="entry name" value="WD40/YVTN_repeat-like_dom_sf"/>
</dbReference>
<dbReference type="Pfam" id="PF18962">
    <property type="entry name" value="Por_Secre_tail"/>
    <property type="match status" value="1"/>
</dbReference>
<keyword evidence="1" id="KW-0602">Photosynthesis</keyword>
<evidence type="ECO:0000259" key="5">
    <source>
        <dbReference type="Pfam" id="PF19408"/>
    </source>
</evidence>
<evidence type="ECO:0000259" key="3">
    <source>
        <dbReference type="Pfam" id="PF14870"/>
    </source>
</evidence>
<evidence type="ECO:0000313" key="7">
    <source>
        <dbReference type="Proteomes" id="UP001142175"/>
    </source>
</evidence>
<dbReference type="SUPFAM" id="SSF110296">
    <property type="entry name" value="Oligoxyloglucan reducing end-specific cellobiohydrolase"/>
    <property type="match status" value="2"/>
</dbReference>
<dbReference type="GO" id="GO:0009523">
    <property type="term" value="C:photosystem II"/>
    <property type="evidence" value="ECO:0007669"/>
    <property type="project" value="UniProtKB-KW"/>
</dbReference>
<comment type="caution">
    <text evidence="6">The sequence shown here is derived from an EMBL/GenBank/DDBJ whole genome shotgun (WGS) entry which is preliminary data.</text>
</comment>
<evidence type="ECO:0000313" key="6">
    <source>
        <dbReference type="EMBL" id="MCR9014201.1"/>
    </source>
</evidence>
<dbReference type="InterPro" id="IPR045829">
    <property type="entry name" value="PKD_6"/>
</dbReference>
<feature type="domain" description="Photosynthesis system II assembly factor Ycf48/Hcf136-like" evidence="3">
    <location>
        <begin position="474"/>
        <end position="561"/>
    </location>
</feature>
<feature type="domain" description="PKD-like" evidence="5">
    <location>
        <begin position="680"/>
        <end position="752"/>
    </location>
</feature>
<gene>
    <name evidence="6" type="ORF">NU887_04085</name>
</gene>
<dbReference type="NCBIfam" id="TIGR04183">
    <property type="entry name" value="Por_Secre_tail"/>
    <property type="match status" value="1"/>
</dbReference>
<evidence type="ECO:0000256" key="2">
    <source>
        <dbReference type="ARBA" id="ARBA00023276"/>
    </source>
</evidence>
<proteinExistence type="predicted"/>
<organism evidence="6 7">
    <name type="scientific">Aquiflexum gelatinilyticum</name>
    <dbReference type="NCBI Taxonomy" id="2961943"/>
    <lineage>
        <taxon>Bacteria</taxon>
        <taxon>Pseudomonadati</taxon>
        <taxon>Bacteroidota</taxon>
        <taxon>Cytophagia</taxon>
        <taxon>Cytophagales</taxon>
        <taxon>Cyclobacteriaceae</taxon>
        <taxon>Aquiflexum</taxon>
    </lineage>
</organism>
<feature type="domain" description="Secretion system C-terminal sorting" evidence="4">
    <location>
        <begin position="862"/>
        <end position="933"/>
    </location>
</feature>
<feature type="domain" description="Photosynthesis system II assembly factor Ycf48/Hcf136-like" evidence="3">
    <location>
        <begin position="182"/>
        <end position="312"/>
    </location>
</feature>